<dbReference type="GeneID" id="94493639"/>
<name>A0ABZ0P9N9_9BACT</name>
<organism evidence="2 3">
    <name type="scientific">Metamycoplasma equirhinis</name>
    <dbReference type="NCBI Taxonomy" id="92402"/>
    <lineage>
        <taxon>Bacteria</taxon>
        <taxon>Bacillati</taxon>
        <taxon>Mycoplasmatota</taxon>
        <taxon>Mycoplasmoidales</taxon>
        <taxon>Metamycoplasmataceae</taxon>
        <taxon>Metamycoplasma</taxon>
    </lineage>
</organism>
<dbReference type="EMBL" id="CP137845">
    <property type="protein sequence ID" value="WPB53737.1"/>
    <property type="molecule type" value="Genomic_DNA"/>
</dbReference>
<protein>
    <recommendedName>
        <fullName evidence="4">DUF4381 domain-containing protein</fullName>
    </recommendedName>
</protein>
<sequence>MPNSQSPVANVVLYVLMAVLLLFIIAYIIWKIVKKSVLKKRAAKAEAEKAKEILSLYYEYILSFQEIIIYSLNELKKFNSHETTRKMGEIRVGAQKLLMKLIKRDDFAYSFVKNEQYKTFVKHAELINVNYCNLWEKHIPETLKFFKEQYALVPDGEKKNICLDLVKKSIKEKYYEGNEK</sequence>
<keyword evidence="1" id="KW-1133">Transmembrane helix</keyword>
<dbReference type="Proteomes" id="UP001303601">
    <property type="component" value="Chromosome"/>
</dbReference>
<dbReference type="NCBIfam" id="NF045939">
    <property type="entry name" value="MHJ_0274_fam"/>
    <property type="match status" value="1"/>
</dbReference>
<keyword evidence="3" id="KW-1185">Reference proteome</keyword>
<evidence type="ECO:0008006" key="4">
    <source>
        <dbReference type="Google" id="ProtNLM"/>
    </source>
</evidence>
<dbReference type="RefSeq" id="WP_140031488.1">
    <property type="nucleotide sequence ID" value="NZ_CP137845.1"/>
</dbReference>
<keyword evidence="1" id="KW-0472">Membrane</keyword>
<evidence type="ECO:0000313" key="2">
    <source>
        <dbReference type="EMBL" id="WPB53737.1"/>
    </source>
</evidence>
<evidence type="ECO:0000256" key="1">
    <source>
        <dbReference type="SAM" id="Phobius"/>
    </source>
</evidence>
<evidence type="ECO:0000313" key="3">
    <source>
        <dbReference type="Proteomes" id="UP001303601"/>
    </source>
</evidence>
<proteinExistence type="predicted"/>
<reference evidence="2" key="1">
    <citation type="submission" date="2023-11" db="EMBL/GenBank/DDBJ databases">
        <title>Completed genome sequence of Mycoplasma equirhinis type strain M432/72.</title>
        <authorList>
            <person name="Spergser J."/>
        </authorList>
    </citation>
    <scope>NUCLEOTIDE SEQUENCE [LARGE SCALE GENOMIC DNA]</scope>
    <source>
        <strain evidence="2">M432/72</strain>
    </source>
</reference>
<keyword evidence="1" id="KW-0812">Transmembrane</keyword>
<feature type="transmembrane region" description="Helical" evidence="1">
    <location>
        <begin position="12"/>
        <end position="30"/>
    </location>
</feature>
<gene>
    <name evidence="2" type="ORF">R9B83_01970</name>
</gene>
<accession>A0ABZ0P9N9</accession>